<name>A0A427YQL8_9TREE</name>
<feature type="compositionally biased region" description="Basic and acidic residues" evidence="1">
    <location>
        <begin position="285"/>
        <end position="296"/>
    </location>
</feature>
<organism evidence="3 4">
    <name type="scientific">Saitozyma podzolica</name>
    <dbReference type="NCBI Taxonomy" id="1890683"/>
    <lineage>
        <taxon>Eukaryota</taxon>
        <taxon>Fungi</taxon>
        <taxon>Dikarya</taxon>
        <taxon>Basidiomycota</taxon>
        <taxon>Agaricomycotina</taxon>
        <taxon>Tremellomycetes</taxon>
        <taxon>Tremellales</taxon>
        <taxon>Trimorphomycetaceae</taxon>
        <taxon>Saitozyma</taxon>
    </lineage>
</organism>
<dbReference type="InterPro" id="IPR027746">
    <property type="entry name" value="TTL"/>
</dbReference>
<protein>
    <recommendedName>
        <fullName evidence="2">Survival protein SurE-like phosphatase/nucleotidase domain-containing protein</fullName>
    </recommendedName>
</protein>
<dbReference type="AlphaFoldDB" id="A0A427YQL8"/>
<dbReference type="GO" id="GO:0000932">
    <property type="term" value="C:P-body"/>
    <property type="evidence" value="ECO:0007669"/>
    <property type="project" value="TreeGrafter"/>
</dbReference>
<dbReference type="InterPro" id="IPR036523">
    <property type="entry name" value="SurE-like_sf"/>
</dbReference>
<dbReference type="SUPFAM" id="SSF64167">
    <property type="entry name" value="SurE-like"/>
    <property type="match status" value="1"/>
</dbReference>
<dbReference type="PANTHER" id="PTHR47551:SF1">
    <property type="entry name" value="TUBULIN--TYROSINE LIGASE PBY1-RELATED"/>
    <property type="match status" value="1"/>
</dbReference>
<evidence type="ECO:0000313" key="4">
    <source>
        <dbReference type="Proteomes" id="UP000279259"/>
    </source>
</evidence>
<evidence type="ECO:0000256" key="1">
    <source>
        <dbReference type="SAM" id="MobiDB-lite"/>
    </source>
</evidence>
<accession>A0A427YQL8</accession>
<dbReference type="GO" id="GO:0016787">
    <property type="term" value="F:hydrolase activity"/>
    <property type="evidence" value="ECO:0007669"/>
    <property type="project" value="InterPro"/>
</dbReference>
<feature type="domain" description="Survival protein SurE-like phosphatase/nucleotidase" evidence="2">
    <location>
        <begin position="12"/>
        <end position="254"/>
    </location>
</feature>
<dbReference type="InterPro" id="IPR002828">
    <property type="entry name" value="SurE-like_Pase/nucleotidase"/>
</dbReference>
<dbReference type="PANTHER" id="PTHR47551">
    <property type="entry name" value="TUBULIN--TYROSINE LIGASE PBY1-RELATED"/>
    <property type="match status" value="1"/>
</dbReference>
<evidence type="ECO:0000259" key="2">
    <source>
        <dbReference type="Pfam" id="PF01975"/>
    </source>
</evidence>
<dbReference type="Proteomes" id="UP000279259">
    <property type="component" value="Unassembled WGS sequence"/>
</dbReference>
<sequence length="374" mass="39836">MPFPIYGQRPTVLLTNDDGPPSVSSPNIFTFSKALQAAGFDVKVVVPTGQMSWVGKAYRIKETITLSYFYPIGPDGLQGETCDVSRPLKEGETAEWILLSGTPATCANIGLHHIYPGQIDLVISGPNHGRNSSTAFTLSSGTIGATLSAALSVPIPGPPGHPSSPSLHETHIPCIAVSYGPILGSAATHHTTPKTLALANDAAVEACQRLWGDWGREPEGGLVQVYSINVPLDEDVLAKDKRRFCWTTIRRNTYGSLFRSVDFRAEPQHHHELSSEQDAGPGATSEHHPALSDSETRALTPSHGPRAFRFAPDLTPITLAGPDSLPEGTDAWACAKGFVSITPIRAEYAGMREGGCGFASDGEGFITPGQFWAA</sequence>
<comment type="caution">
    <text evidence="3">The sequence shown here is derived from an EMBL/GenBank/DDBJ whole genome shotgun (WGS) entry which is preliminary data.</text>
</comment>
<evidence type="ECO:0000313" key="3">
    <source>
        <dbReference type="EMBL" id="RSH93391.1"/>
    </source>
</evidence>
<dbReference type="OrthoDB" id="202825at2759"/>
<keyword evidence="4" id="KW-1185">Reference proteome</keyword>
<proteinExistence type="predicted"/>
<feature type="region of interest" description="Disordered" evidence="1">
    <location>
        <begin position="268"/>
        <end position="310"/>
    </location>
</feature>
<dbReference type="Pfam" id="PF01975">
    <property type="entry name" value="SurE"/>
    <property type="match status" value="1"/>
</dbReference>
<dbReference type="STRING" id="1890683.A0A427YQL8"/>
<dbReference type="Gene3D" id="3.40.1210.10">
    <property type="entry name" value="Survival protein SurE-like phosphatase/nucleotidase"/>
    <property type="match status" value="1"/>
</dbReference>
<gene>
    <name evidence="3" type="ORF">EHS25_007747</name>
</gene>
<dbReference type="EMBL" id="RSCD01000004">
    <property type="protein sequence ID" value="RSH93391.1"/>
    <property type="molecule type" value="Genomic_DNA"/>
</dbReference>
<reference evidence="3 4" key="1">
    <citation type="submission" date="2018-11" db="EMBL/GenBank/DDBJ databases">
        <title>Genome sequence of Saitozyma podzolica DSM 27192.</title>
        <authorList>
            <person name="Aliyu H."/>
            <person name="Gorte O."/>
            <person name="Ochsenreither K."/>
        </authorList>
    </citation>
    <scope>NUCLEOTIDE SEQUENCE [LARGE SCALE GENOMIC DNA]</scope>
    <source>
        <strain evidence="3 4">DSM 27192</strain>
    </source>
</reference>